<feature type="transmembrane region" description="Helical" evidence="6">
    <location>
        <begin position="20"/>
        <end position="41"/>
    </location>
</feature>
<name>A0A0R1J2F9_9LACO</name>
<evidence type="ECO:0000313" key="7">
    <source>
        <dbReference type="EMBL" id="KRK65400.1"/>
    </source>
</evidence>
<evidence type="ECO:0000256" key="3">
    <source>
        <dbReference type="ARBA" id="ARBA00022692"/>
    </source>
</evidence>
<evidence type="ECO:0000256" key="5">
    <source>
        <dbReference type="ARBA" id="ARBA00023136"/>
    </source>
</evidence>
<evidence type="ECO:0000256" key="2">
    <source>
        <dbReference type="ARBA" id="ARBA00022475"/>
    </source>
</evidence>
<accession>A0A0R1J2F9</accession>
<reference evidence="7 8" key="1">
    <citation type="journal article" date="2015" name="Genome Announc.">
        <title>Expanding the biotechnology potential of lactobacilli through comparative genomics of 213 strains and associated genera.</title>
        <authorList>
            <person name="Sun Z."/>
            <person name="Harris H.M."/>
            <person name="McCann A."/>
            <person name="Guo C."/>
            <person name="Argimon S."/>
            <person name="Zhang W."/>
            <person name="Yang X."/>
            <person name="Jeffery I.B."/>
            <person name="Cooney J.C."/>
            <person name="Kagawa T.F."/>
            <person name="Liu W."/>
            <person name="Song Y."/>
            <person name="Salvetti E."/>
            <person name="Wrobel A."/>
            <person name="Rasinkangas P."/>
            <person name="Parkhill J."/>
            <person name="Rea M.C."/>
            <person name="O'Sullivan O."/>
            <person name="Ritari J."/>
            <person name="Douillard F.P."/>
            <person name="Paul Ross R."/>
            <person name="Yang R."/>
            <person name="Briner A.E."/>
            <person name="Felis G.E."/>
            <person name="de Vos W.M."/>
            <person name="Barrangou R."/>
            <person name="Klaenhammer T.R."/>
            <person name="Caufield P.W."/>
            <person name="Cui Y."/>
            <person name="Zhang H."/>
            <person name="O'Toole P.W."/>
        </authorList>
    </citation>
    <scope>NUCLEOTIDE SEQUENCE [LARGE SCALE GENOMIC DNA]</scope>
    <source>
        <strain evidence="7 8">DSM 20183</strain>
    </source>
</reference>
<dbReference type="InterPro" id="IPR005538">
    <property type="entry name" value="LrgA/CidA"/>
</dbReference>
<dbReference type="EMBL" id="AZDG01000002">
    <property type="protein sequence ID" value="KRK65400.1"/>
    <property type="molecule type" value="Genomic_DNA"/>
</dbReference>
<keyword evidence="3 6" id="KW-0812">Transmembrane</keyword>
<dbReference type="RefSeq" id="WP_201781784.1">
    <property type="nucleotide sequence ID" value="NZ_AZDG01000002.1"/>
</dbReference>
<comment type="subcellular location">
    <subcellularLocation>
        <location evidence="1">Cell membrane</location>
        <topology evidence="1">Multi-pass membrane protein</topology>
    </subcellularLocation>
</comment>
<proteinExistence type="predicted"/>
<sequence>MNKTEKERIIEEEQKDASPVIIQLGIFAAVLFVSNILSLIMPKAFPVPVPVWGLIILYVLLTTHVVKLHQVEKLSGFLIGIIGVFFVPSGIQMYKSLDLIKEDGITLFIAIIASTIVLLVTVTFTTRLFISISRKIRNRRE</sequence>
<keyword evidence="4 6" id="KW-1133">Transmembrane helix</keyword>
<feature type="transmembrane region" description="Helical" evidence="6">
    <location>
        <begin position="74"/>
        <end position="93"/>
    </location>
</feature>
<organism evidence="7 8">
    <name type="scientific">Companilactobacillus tucceti DSM 20183</name>
    <dbReference type="NCBI Taxonomy" id="1423811"/>
    <lineage>
        <taxon>Bacteria</taxon>
        <taxon>Bacillati</taxon>
        <taxon>Bacillota</taxon>
        <taxon>Bacilli</taxon>
        <taxon>Lactobacillales</taxon>
        <taxon>Lactobacillaceae</taxon>
        <taxon>Companilactobacillus</taxon>
    </lineage>
</organism>
<evidence type="ECO:0000313" key="8">
    <source>
        <dbReference type="Proteomes" id="UP000050929"/>
    </source>
</evidence>
<comment type="caution">
    <text evidence="7">The sequence shown here is derived from an EMBL/GenBank/DDBJ whole genome shotgun (WGS) entry which is preliminary data.</text>
</comment>
<keyword evidence="2" id="KW-1003">Cell membrane</keyword>
<keyword evidence="5 6" id="KW-0472">Membrane</keyword>
<evidence type="ECO:0000256" key="4">
    <source>
        <dbReference type="ARBA" id="ARBA00022989"/>
    </source>
</evidence>
<dbReference type="PANTHER" id="PTHR33931:SF4">
    <property type="entry name" value="ANTIHOLIN-LIKE PROTEIN LRGA"/>
    <property type="match status" value="1"/>
</dbReference>
<evidence type="ECO:0008006" key="9">
    <source>
        <dbReference type="Google" id="ProtNLM"/>
    </source>
</evidence>
<dbReference type="GO" id="GO:0005886">
    <property type="term" value="C:plasma membrane"/>
    <property type="evidence" value="ECO:0007669"/>
    <property type="project" value="UniProtKB-SubCell"/>
</dbReference>
<feature type="transmembrane region" description="Helical" evidence="6">
    <location>
        <begin position="105"/>
        <end position="130"/>
    </location>
</feature>
<evidence type="ECO:0000256" key="1">
    <source>
        <dbReference type="ARBA" id="ARBA00004651"/>
    </source>
</evidence>
<dbReference type="PATRIC" id="fig|1423811.3.peg.881"/>
<evidence type="ECO:0000256" key="6">
    <source>
        <dbReference type="SAM" id="Phobius"/>
    </source>
</evidence>
<feature type="transmembrane region" description="Helical" evidence="6">
    <location>
        <begin position="47"/>
        <end position="67"/>
    </location>
</feature>
<dbReference type="Pfam" id="PF03788">
    <property type="entry name" value="LrgA"/>
    <property type="match status" value="1"/>
</dbReference>
<dbReference type="STRING" id="1423811.FC72_GL000869"/>
<keyword evidence="8" id="KW-1185">Reference proteome</keyword>
<gene>
    <name evidence="7" type="ORF">FC72_GL000869</name>
</gene>
<protein>
    <recommendedName>
        <fullName evidence="9">Effector of murein hydrolase LrgA</fullName>
    </recommendedName>
</protein>
<dbReference type="PANTHER" id="PTHR33931">
    <property type="entry name" value="HOLIN-LIKE PROTEIN CIDA-RELATED"/>
    <property type="match status" value="1"/>
</dbReference>
<dbReference type="AlphaFoldDB" id="A0A0R1J2F9"/>
<dbReference type="Proteomes" id="UP000050929">
    <property type="component" value="Unassembled WGS sequence"/>
</dbReference>